<feature type="region of interest" description="Disordered" evidence="5">
    <location>
        <begin position="113"/>
        <end position="152"/>
    </location>
</feature>
<dbReference type="GO" id="GO:0016787">
    <property type="term" value="F:hydrolase activity"/>
    <property type="evidence" value="ECO:0007669"/>
    <property type="project" value="UniProtKB-KW"/>
</dbReference>
<keyword evidence="2" id="KW-0378">Hydrolase</keyword>
<gene>
    <name evidence="7" type="ORF">NP493_790g01034</name>
</gene>
<dbReference type="GO" id="GO:0005524">
    <property type="term" value="F:ATP binding"/>
    <property type="evidence" value="ECO:0007669"/>
    <property type="project" value="UniProtKB-KW"/>
</dbReference>
<organism evidence="7 8">
    <name type="scientific">Ridgeia piscesae</name>
    <name type="common">Tubeworm</name>
    <dbReference type="NCBI Taxonomy" id="27915"/>
    <lineage>
        <taxon>Eukaryota</taxon>
        <taxon>Metazoa</taxon>
        <taxon>Spiralia</taxon>
        <taxon>Lophotrochozoa</taxon>
        <taxon>Annelida</taxon>
        <taxon>Polychaeta</taxon>
        <taxon>Sedentaria</taxon>
        <taxon>Canalipalpata</taxon>
        <taxon>Sabellida</taxon>
        <taxon>Siboglinidae</taxon>
        <taxon>Ridgeia</taxon>
    </lineage>
</organism>
<evidence type="ECO:0000256" key="5">
    <source>
        <dbReference type="SAM" id="MobiDB-lite"/>
    </source>
</evidence>
<evidence type="ECO:0000256" key="3">
    <source>
        <dbReference type="ARBA" id="ARBA00022806"/>
    </source>
</evidence>
<evidence type="ECO:0000256" key="1">
    <source>
        <dbReference type="ARBA" id="ARBA00022741"/>
    </source>
</evidence>
<dbReference type="SUPFAM" id="SSF52540">
    <property type="entry name" value="P-loop containing nucleoside triphosphate hydrolases"/>
    <property type="match status" value="1"/>
</dbReference>
<dbReference type="AlphaFoldDB" id="A0AAD9NLE5"/>
<comment type="caution">
    <text evidence="7">The sequence shown here is derived from an EMBL/GenBank/DDBJ whole genome shotgun (WGS) entry which is preliminary data.</text>
</comment>
<dbReference type="PANTHER" id="PTHR47959">
    <property type="entry name" value="ATP-DEPENDENT RNA HELICASE RHLE-RELATED"/>
    <property type="match status" value="1"/>
</dbReference>
<feature type="compositionally biased region" description="Basic residues" evidence="5">
    <location>
        <begin position="193"/>
        <end position="202"/>
    </location>
</feature>
<keyword evidence="1" id="KW-0547">Nucleotide-binding</keyword>
<dbReference type="Pfam" id="PF00271">
    <property type="entry name" value="Helicase_C"/>
    <property type="match status" value="1"/>
</dbReference>
<proteinExistence type="predicted"/>
<evidence type="ECO:0000259" key="6">
    <source>
        <dbReference type="PROSITE" id="PS51194"/>
    </source>
</evidence>
<protein>
    <recommendedName>
        <fullName evidence="6">Helicase C-terminal domain-containing protein</fullName>
    </recommendedName>
</protein>
<dbReference type="GO" id="GO:0003724">
    <property type="term" value="F:RNA helicase activity"/>
    <property type="evidence" value="ECO:0007669"/>
    <property type="project" value="TreeGrafter"/>
</dbReference>
<name>A0AAD9NLE5_RIDPI</name>
<keyword evidence="4" id="KW-0067">ATP-binding</keyword>
<feature type="compositionally biased region" description="Polar residues" evidence="5">
    <location>
        <begin position="137"/>
        <end position="152"/>
    </location>
</feature>
<accession>A0AAD9NLE5</accession>
<dbReference type="Gene3D" id="3.40.50.300">
    <property type="entry name" value="P-loop containing nucleotide triphosphate hydrolases"/>
    <property type="match status" value="1"/>
</dbReference>
<reference evidence="7" key="1">
    <citation type="journal article" date="2023" name="Mol. Biol. Evol.">
        <title>Third-Generation Sequencing Reveals the Adaptive Role of the Epigenome in Three Deep-Sea Polychaetes.</title>
        <authorList>
            <person name="Perez M."/>
            <person name="Aroh O."/>
            <person name="Sun Y."/>
            <person name="Lan Y."/>
            <person name="Juniper S.K."/>
            <person name="Young C.R."/>
            <person name="Angers B."/>
            <person name="Qian P.Y."/>
        </authorList>
    </citation>
    <scope>NUCLEOTIDE SEQUENCE</scope>
    <source>
        <strain evidence="7">R07B-5</strain>
    </source>
</reference>
<dbReference type="GO" id="GO:0005829">
    <property type="term" value="C:cytosol"/>
    <property type="evidence" value="ECO:0007669"/>
    <property type="project" value="TreeGrafter"/>
</dbReference>
<evidence type="ECO:0000313" key="7">
    <source>
        <dbReference type="EMBL" id="KAK2174592.1"/>
    </source>
</evidence>
<evidence type="ECO:0000256" key="2">
    <source>
        <dbReference type="ARBA" id="ARBA00022801"/>
    </source>
</evidence>
<dbReference type="Proteomes" id="UP001209878">
    <property type="component" value="Unassembled WGS sequence"/>
</dbReference>
<dbReference type="EMBL" id="JAODUO010000790">
    <property type="protein sequence ID" value="KAK2174592.1"/>
    <property type="molecule type" value="Genomic_DNA"/>
</dbReference>
<sequence>MVSPLHCPVFLSARGLDINHIRTVVNYDVARDIDTHTHRVGRTGRAGQKGTAYTLVTPKDREFAGHLVRNLEGANQFVPPELIDLAMQTGWFKSSRFKEQKVRKLNIGGQGLGFRERPGLGAGTSSTTNSSSLTNSYKSFQPATDTAGPQSERISSLKTAFSAQYQMNFIKGQRDSSKIEFTNPSLDSDAPLKKRKKKSRWD</sequence>
<keyword evidence="8" id="KW-1185">Reference proteome</keyword>
<feature type="domain" description="Helicase C-terminal" evidence="6">
    <location>
        <begin position="1"/>
        <end position="86"/>
    </location>
</feature>
<evidence type="ECO:0000256" key="4">
    <source>
        <dbReference type="ARBA" id="ARBA00022840"/>
    </source>
</evidence>
<keyword evidence="3" id="KW-0347">Helicase</keyword>
<dbReference type="PROSITE" id="PS51194">
    <property type="entry name" value="HELICASE_CTER"/>
    <property type="match status" value="1"/>
</dbReference>
<dbReference type="PANTHER" id="PTHR47959:SF1">
    <property type="entry name" value="ATP-DEPENDENT RNA HELICASE DBPA"/>
    <property type="match status" value="1"/>
</dbReference>
<dbReference type="InterPro" id="IPR001650">
    <property type="entry name" value="Helicase_C-like"/>
</dbReference>
<dbReference type="InterPro" id="IPR050079">
    <property type="entry name" value="DEAD_box_RNA_helicase"/>
</dbReference>
<feature type="region of interest" description="Disordered" evidence="5">
    <location>
        <begin position="174"/>
        <end position="202"/>
    </location>
</feature>
<dbReference type="InterPro" id="IPR027417">
    <property type="entry name" value="P-loop_NTPase"/>
</dbReference>
<feature type="compositionally biased region" description="Low complexity" evidence="5">
    <location>
        <begin position="124"/>
        <end position="136"/>
    </location>
</feature>
<evidence type="ECO:0000313" key="8">
    <source>
        <dbReference type="Proteomes" id="UP001209878"/>
    </source>
</evidence>